<dbReference type="EMBL" id="ADLJ01000044">
    <property type="protein sequence ID" value="EHE96271.1"/>
    <property type="molecule type" value="Genomic_DNA"/>
</dbReference>
<evidence type="ECO:0000313" key="2">
    <source>
        <dbReference type="Proteomes" id="UP000003763"/>
    </source>
</evidence>
<dbReference type="HOGENOM" id="CLU_1198066_0_0_9"/>
<proteinExistence type="predicted"/>
<protein>
    <submittedName>
        <fullName evidence="1">Uncharacterized protein</fullName>
    </submittedName>
</protein>
<dbReference type="RefSeq" id="WP_007868102.1">
    <property type="nucleotide sequence ID" value="NZ_JH376428.1"/>
</dbReference>
<organism evidence="1 2">
    <name type="scientific">[Clostridium] citroniae WAL-17108</name>
    <dbReference type="NCBI Taxonomy" id="742733"/>
    <lineage>
        <taxon>Bacteria</taxon>
        <taxon>Bacillati</taxon>
        <taxon>Bacillota</taxon>
        <taxon>Clostridia</taxon>
        <taxon>Lachnospirales</taxon>
        <taxon>Lachnospiraceae</taxon>
        <taxon>Enterocloster</taxon>
    </lineage>
</organism>
<gene>
    <name evidence="1" type="ORF">HMPREF9469_04807</name>
</gene>
<comment type="caution">
    <text evidence="1">The sequence shown here is derived from an EMBL/GenBank/DDBJ whole genome shotgun (WGS) entry which is preliminary data.</text>
</comment>
<dbReference type="PATRIC" id="fig|742733.3.peg.4965"/>
<accession>G5HQE5</accession>
<dbReference type="AlphaFoldDB" id="G5HQE5"/>
<sequence length="211" mass="24439">MTEIKIIPQKFSFQVPNITDGHGNTKLPGISVEIEVNAFKVDAEKIRERLINVFSEVLDYFEADEEKKERRKGQKEDWKHKALLYLEDLWVDENERINEYTLEGKRGYPKEGFEKKWRQATERSDMLVKIMKLVQRETKTLSIPKKREMKDIVEAILNESATAHIKGTAESAEVTIISAIERRILANLEVRISPNGCLMIDGYHFLTGSDE</sequence>
<name>G5HQE5_9FIRM</name>
<evidence type="ECO:0000313" key="1">
    <source>
        <dbReference type="EMBL" id="EHE96271.1"/>
    </source>
</evidence>
<dbReference type="Proteomes" id="UP000003763">
    <property type="component" value="Unassembled WGS sequence"/>
</dbReference>
<reference evidence="1 2" key="1">
    <citation type="submission" date="2011-08" db="EMBL/GenBank/DDBJ databases">
        <title>The Genome Sequence of Clostridium citroniae WAL-17108.</title>
        <authorList>
            <consortium name="The Broad Institute Genome Sequencing Platform"/>
            <person name="Earl A."/>
            <person name="Ward D."/>
            <person name="Feldgarden M."/>
            <person name="Gevers D."/>
            <person name="Finegold S.M."/>
            <person name="Summanen P.H."/>
            <person name="Molitoris D.R."/>
            <person name="Vaisanen M.L."/>
            <person name="Daigneault M."/>
            <person name="Allen-Vercoe E."/>
            <person name="Young S.K."/>
            <person name="Zeng Q."/>
            <person name="Gargeya S."/>
            <person name="Fitzgerald M."/>
            <person name="Haas B."/>
            <person name="Abouelleil A."/>
            <person name="Alvarado L."/>
            <person name="Arachchi H.M."/>
            <person name="Berlin A."/>
            <person name="Brown A."/>
            <person name="Chapman S.B."/>
            <person name="Chen Z."/>
            <person name="Dunbar C."/>
            <person name="Freedman E."/>
            <person name="Gearin G."/>
            <person name="Gellesch M."/>
            <person name="Goldberg J."/>
            <person name="Griggs A."/>
            <person name="Gujja S."/>
            <person name="Heiman D."/>
            <person name="Howarth C."/>
            <person name="Larson L."/>
            <person name="Lui A."/>
            <person name="MacDonald P.J.P."/>
            <person name="Montmayeur A."/>
            <person name="Murphy C."/>
            <person name="Neiman D."/>
            <person name="Pearson M."/>
            <person name="Priest M."/>
            <person name="Roberts A."/>
            <person name="Saif S."/>
            <person name="Shea T."/>
            <person name="Shenoy N."/>
            <person name="Sisk P."/>
            <person name="Stolte C."/>
            <person name="Sykes S."/>
            <person name="Wortman J."/>
            <person name="Nusbaum C."/>
            <person name="Birren B."/>
        </authorList>
    </citation>
    <scope>NUCLEOTIDE SEQUENCE [LARGE SCALE GENOMIC DNA]</scope>
    <source>
        <strain evidence="1 2">WAL-17108</strain>
    </source>
</reference>